<dbReference type="AlphaFoldDB" id="D0LSP8"/>
<dbReference type="SUPFAM" id="SSF46785">
    <property type="entry name" value="Winged helix' DNA-binding domain"/>
    <property type="match status" value="1"/>
</dbReference>
<evidence type="ECO:0000313" key="5">
    <source>
        <dbReference type="EMBL" id="ACY17270.1"/>
    </source>
</evidence>
<evidence type="ECO:0000259" key="4">
    <source>
        <dbReference type="PROSITE" id="PS51118"/>
    </source>
</evidence>
<dbReference type="PROSITE" id="PS51118">
    <property type="entry name" value="HTH_HXLR"/>
    <property type="match status" value="1"/>
</dbReference>
<reference evidence="5 6" key="1">
    <citation type="journal article" date="2010" name="Stand. Genomic Sci.">
        <title>Complete genome sequence of Haliangium ochraceum type strain (SMP-2).</title>
        <authorList>
            <consortium name="US DOE Joint Genome Institute (JGI-PGF)"/>
            <person name="Ivanova N."/>
            <person name="Daum C."/>
            <person name="Lang E."/>
            <person name="Abt B."/>
            <person name="Kopitz M."/>
            <person name="Saunders E."/>
            <person name="Lapidus A."/>
            <person name="Lucas S."/>
            <person name="Glavina Del Rio T."/>
            <person name="Nolan M."/>
            <person name="Tice H."/>
            <person name="Copeland A."/>
            <person name="Cheng J.F."/>
            <person name="Chen F."/>
            <person name="Bruce D."/>
            <person name="Goodwin L."/>
            <person name="Pitluck S."/>
            <person name="Mavromatis K."/>
            <person name="Pati A."/>
            <person name="Mikhailova N."/>
            <person name="Chen A."/>
            <person name="Palaniappan K."/>
            <person name="Land M."/>
            <person name="Hauser L."/>
            <person name="Chang Y.J."/>
            <person name="Jeffries C.D."/>
            <person name="Detter J.C."/>
            <person name="Brettin T."/>
            <person name="Rohde M."/>
            <person name="Goker M."/>
            <person name="Bristow J."/>
            <person name="Markowitz V."/>
            <person name="Eisen J.A."/>
            <person name="Hugenholtz P."/>
            <person name="Kyrpides N.C."/>
            <person name="Klenk H.P."/>
        </authorList>
    </citation>
    <scope>NUCLEOTIDE SEQUENCE [LARGE SCALE GENOMIC DNA]</scope>
    <source>
        <strain evidence="6">DSM 14365 / CIP 107738 / JCM 11303 / AJ 13395 / SMP-2</strain>
    </source>
</reference>
<evidence type="ECO:0000256" key="1">
    <source>
        <dbReference type="ARBA" id="ARBA00023015"/>
    </source>
</evidence>
<feature type="domain" description="HTH hxlR-type" evidence="4">
    <location>
        <begin position="6"/>
        <end position="104"/>
    </location>
</feature>
<dbReference type="Proteomes" id="UP000001880">
    <property type="component" value="Chromosome"/>
</dbReference>
<organism evidence="5 6">
    <name type="scientific">Haliangium ochraceum (strain DSM 14365 / JCM 11303 / SMP-2)</name>
    <dbReference type="NCBI Taxonomy" id="502025"/>
    <lineage>
        <taxon>Bacteria</taxon>
        <taxon>Pseudomonadati</taxon>
        <taxon>Myxococcota</taxon>
        <taxon>Polyangia</taxon>
        <taxon>Haliangiales</taxon>
        <taxon>Kofleriaceae</taxon>
        <taxon>Haliangium</taxon>
    </lineage>
</organism>
<proteinExistence type="predicted"/>
<dbReference type="RefSeq" id="WP_012829868.1">
    <property type="nucleotide sequence ID" value="NC_013440.1"/>
</dbReference>
<dbReference type="InterPro" id="IPR036390">
    <property type="entry name" value="WH_DNA-bd_sf"/>
</dbReference>
<dbReference type="HOGENOM" id="CLU_076095_0_1_7"/>
<dbReference type="KEGG" id="hoh:Hoch_4780"/>
<dbReference type="Gene3D" id="1.10.10.10">
    <property type="entry name" value="Winged helix-like DNA-binding domain superfamily/Winged helix DNA-binding domain"/>
    <property type="match status" value="1"/>
</dbReference>
<dbReference type="Pfam" id="PF01638">
    <property type="entry name" value="HxlR"/>
    <property type="match status" value="1"/>
</dbReference>
<dbReference type="PANTHER" id="PTHR33204">
    <property type="entry name" value="TRANSCRIPTIONAL REGULATOR, MARR FAMILY"/>
    <property type="match status" value="1"/>
</dbReference>
<dbReference type="GO" id="GO:0003677">
    <property type="term" value="F:DNA binding"/>
    <property type="evidence" value="ECO:0007669"/>
    <property type="project" value="UniProtKB-KW"/>
</dbReference>
<name>D0LSP8_HALO1</name>
<keyword evidence="1" id="KW-0805">Transcription regulation</keyword>
<accession>D0LSP8</accession>
<dbReference type="Pfam" id="PF14864">
    <property type="entry name" value="Alkyl_sulf_C"/>
    <property type="match status" value="1"/>
</dbReference>
<dbReference type="STRING" id="502025.Hoch_4780"/>
<evidence type="ECO:0000256" key="2">
    <source>
        <dbReference type="ARBA" id="ARBA00023125"/>
    </source>
</evidence>
<protein>
    <submittedName>
        <fullName evidence="5">Transcriptional regulator, HxlR family</fullName>
    </submittedName>
</protein>
<dbReference type="PANTHER" id="PTHR33204:SF18">
    <property type="entry name" value="TRANSCRIPTIONAL REGULATORY PROTEIN"/>
    <property type="match status" value="1"/>
</dbReference>
<dbReference type="EMBL" id="CP001804">
    <property type="protein sequence ID" value="ACY17270.1"/>
    <property type="molecule type" value="Genomic_DNA"/>
</dbReference>
<dbReference type="InterPro" id="IPR029229">
    <property type="entry name" value="Alkyl_sulf_C"/>
</dbReference>
<keyword evidence="3" id="KW-0804">Transcription</keyword>
<dbReference type="eggNOG" id="COG1733">
    <property type="taxonomic scope" value="Bacteria"/>
</dbReference>
<dbReference type="InterPro" id="IPR036527">
    <property type="entry name" value="SCP2_sterol-bd_dom_sf"/>
</dbReference>
<dbReference type="InterPro" id="IPR002577">
    <property type="entry name" value="HTH_HxlR"/>
</dbReference>
<evidence type="ECO:0000256" key="3">
    <source>
        <dbReference type="ARBA" id="ARBA00023163"/>
    </source>
</evidence>
<gene>
    <name evidence="5" type="ordered locus">Hoch_4780</name>
</gene>
<dbReference type="SUPFAM" id="SSF55718">
    <property type="entry name" value="SCP-like"/>
    <property type="match status" value="1"/>
</dbReference>
<sequence length="219" mass="23266">MYFDGCAAAHALDLVGERWALLVMRELLLGPKRFGDLRAALPGISANVLTQRLAGLEAAAILRRRKLPPPAAVWVYELSEWGLESEEIFQVMGRWGARSPFKDPAAPLSATSMVVSLRTMFDGTRVPALRGSLGFRFGDEEFRAALGDGAFTIERGPAAGADAIVRGDQNALAAVVYGGVPLAQVEAEGGLELSGDRALLAAFVTAFPLPEKAPGPDAY</sequence>
<keyword evidence="2" id="KW-0238">DNA-binding</keyword>
<dbReference type="Gene3D" id="3.30.1050.10">
    <property type="entry name" value="SCP2 sterol-binding domain"/>
    <property type="match status" value="1"/>
</dbReference>
<keyword evidence="6" id="KW-1185">Reference proteome</keyword>
<evidence type="ECO:0000313" key="6">
    <source>
        <dbReference type="Proteomes" id="UP000001880"/>
    </source>
</evidence>
<dbReference type="InterPro" id="IPR036388">
    <property type="entry name" value="WH-like_DNA-bd_sf"/>
</dbReference>